<organism evidence="1 2">
    <name type="scientific">Naumannella halotolerans</name>
    <dbReference type="NCBI Taxonomy" id="993414"/>
    <lineage>
        <taxon>Bacteria</taxon>
        <taxon>Bacillati</taxon>
        <taxon>Actinomycetota</taxon>
        <taxon>Actinomycetes</taxon>
        <taxon>Propionibacteriales</taxon>
        <taxon>Propionibacteriaceae</taxon>
        <taxon>Naumannella</taxon>
    </lineage>
</organism>
<keyword evidence="2" id="KW-1185">Reference proteome</keyword>
<comment type="caution">
    <text evidence="1">The sequence shown here is derived from an EMBL/GenBank/DDBJ whole genome shotgun (WGS) entry which is preliminary data.</text>
</comment>
<evidence type="ECO:0008006" key="3">
    <source>
        <dbReference type="Google" id="ProtNLM"/>
    </source>
</evidence>
<name>A0A4R7J8X7_9ACTN</name>
<proteinExistence type="predicted"/>
<protein>
    <recommendedName>
        <fullName evidence="3">DUF559 domain-containing protein</fullName>
    </recommendedName>
</protein>
<reference evidence="1 2" key="1">
    <citation type="submission" date="2019-03" db="EMBL/GenBank/DDBJ databases">
        <title>Genomic Encyclopedia of Archaeal and Bacterial Type Strains, Phase II (KMG-II): from individual species to whole genera.</title>
        <authorList>
            <person name="Goeker M."/>
        </authorList>
    </citation>
    <scope>NUCLEOTIDE SEQUENCE [LARGE SCALE GENOMIC DNA]</scope>
    <source>
        <strain evidence="1 2">DSM 24323</strain>
    </source>
</reference>
<dbReference type="EMBL" id="SOAW01000001">
    <property type="protein sequence ID" value="TDT33007.1"/>
    <property type="molecule type" value="Genomic_DNA"/>
</dbReference>
<dbReference type="Proteomes" id="UP000295371">
    <property type="component" value="Unassembled WGS sequence"/>
</dbReference>
<gene>
    <name evidence="1" type="ORF">CLV29_0601</name>
</gene>
<sequence>MNRAVERSRSPVMCPLPLDEHGRVRSPHPLPAALVGRTFELDTARRLGVSDNRLRASDLTVPSKGIRTPSGEPPSLIEYAAAVLARTGEGWISHTTAAMIHGLWIPARLTHDELVHISRYDLLVGPRRQGVDGHQVRVHCSDLVRIDGLQVSSPARTWFELLPRLRRDEAVIIGDQLLRHPLPGIDRHTAPWSTPSELSDLVERNARRPGVRLGREVLPLLRQGSDSPSETQLRLAIVGAGLPEPTPQLRLVQDDPLSPTADLGYREQRIALQHEGGHHRGPDQFSRDIRRDERWLAAGFRVIRSDVSDTRTGFARVLAILRPLIGSAGHAA</sequence>
<evidence type="ECO:0000313" key="2">
    <source>
        <dbReference type="Proteomes" id="UP000295371"/>
    </source>
</evidence>
<dbReference type="AlphaFoldDB" id="A0A4R7J8X7"/>
<accession>A0A4R7J8X7</accession>
<evidence type="ECO:0000313" key="1">
    <source>
        <dbReference type="EMBL" id="TDT33007.1"/>
    </source>
</evidence>